<evidence type="ECO:0000313" key="11">
    <source>
        <dbReference type="EMBL" id="RKG91751.1"/>
    </source>
</evidence>
<comment type="caution">
    <text evidence="11">The sequence shown here is derived from an EMBL/GenBank/DDBJ whole genome shotgun (WGS) entry which is preliminary data.</text>
</comment>
<name>A0A3A8JML4_9BACT</name>
<evidence type="ECO:0000256" key="7">
    <source>
        <dbReference type="ARBA" id="ARBA00022840"/>
    </source>
</evidence>
<dbReference type="Pfam" id="PF02518">
    <property type="entry name" value="HATPase_c"/>
    <property type="match status" value="1"/>
</dbReference>
<dbReference type="SUPFAM" id="SSF55874">
    <property type="entry name" value="ATPase domain of HSP90 chaperone/DNA topoisomerase II/histidine kinase"/>
    <property type="match status" value="1"/>
</dbReference>
<keyword evidence="3" id="KW-0597">Phosphoprotein</keyword>
<dbReference type="EC" id="2.7.13.3" evidence="2"/>
<evidence type="ECO:0000256" key="4">
    <source>
        <dbReference type="ARBA" id="ARBA00022679"/>
    </source>
</evidence>
<dbReference type="PANTHER" id="PTHR43065:SF10">
    <property type="entry name" value="PEROXIDE STRESS-ACTIVATED HISTIDINE KINASE MAK3"/>
    <property type="match status" value="1"/>
</dbReference>
<comment type="catalytic activity">
    <reaction evidence="1">
        <text>ATP + protein L-histidine = ADP + protein N-phospho-L-histidine.</text>
        <dbReference type="EC" id="2.7.13.3"/>
    </reaction>
</comment>
<dbReference type="EMBL" id="RAVZ01000040">
    <property type="protein sequence ID" value="RKG91751.1"/>
    <property type="molecule type" value="Genomic_DNA"/>
</dbReference>
<dbReference type="InterPro" id="IPR003594">
    <property type="entry name" value="HATPase_dom"/>
</dbReference>
<dbReference type="PANTHER" id="PTHR43065">
    <property type="entry name" value="SENSOR HISTIDINE KINASE"/>
    <property type="match status" value="1"/>
</dbReference>
<dbReference type="InterPro" id="IPR036097">
    <property type="entry name" value="HisK_dim/P_sf"/>
</dbReference>
<feature type="transmembrane region" description="Helical" evidence="9">
    <location>
        <begin position="291"/>
        <end position="313"/>
    </location>
</feature>
<evidence type="ECO:0000313" key="12">
    <source>
        <dbReference type="Proteomes" id="UP000268094"/>
    </source>
</evidence>
<dbReference type="Proteomes" id="UP000268094">
    <property type="component" value="Unassembled WGS sequence"/>
</dbReference>
<accession>A0A3A8JML4</accession>
<dbReference type="AlphaFoldDB" id="A0A3A8JML4"/>
<evidence type="ECO:0000256" key="9">
    <source>
        <dbReference type="SAM" id="Phobius"/>
    </source>
</evidence>
<reference evidence="12" key="1">
    <citation type="submission" date="2018-09" db="EMBL/GenBank/DDBJ databases">
        <authorList>
            <person name="Livingstone P.G."/>
            <person name="Whitworth D.E."/>
        </authorList>
    </citation>
    <scope>NUCLEOTIDE SEQUENCE [LARGE SCALE GENOMIC DNA]</scope>
    <source>
        <strain evidence="12">CA054A</strain>
    </source>
</reference>
<dbReference type="SMART" id="SM00388">
    <property type="entry name" value="HisKA"/>
    <property type="match status" value="1"/>
</dbReference>
<evidence type="ECO:0000256" key="3">
    <source>
        <dbReference type="ARBA" id="ARBA00022553"/>
    </source>
</evidence>
<protein>
    <recommendedName>
        <fullName evidence="2">histidine kinase</fullName>
        <ecNumber evidence="2">2.7.13.3</ecNumber>
    </recommendedName>
</protein>
<dbReference type="Pfam" id="PF00512">
    <property type="entry name" value="HisKA"/>
    <property type="match status" value="1"/>
</dbReference>
<dbReference type="SUPFAM" id="SSF47384">
    <property type="entry name" value="Homodimeric domain of signal transducing histidine kinase"/>
    <property type="match status" value="1"/>
</dbReference>
<keyword evidence="9" id="KW-0472">Membrane</keyword>
<keyword evidence="6 11" id="KW-0418">Kinase</keyword>
<keyword evidence="7" id="KW-0067">ATP-binding</keyword>
<evidence type="ECO:0000256" key="5">
    <source>
        <dbReference type="ARBA" id="ARBA00022741"/>
    </source>
</evidence>
<keyword evidence="4" id="KW-0808">Transferase</keyword>
<evidence type="ECO:0000256" key="8">
    <source>
        <dbReference type="ARBA" id="ARBA00023012"/>
    </source>
</evidence>
<dbReference type="InterPro" id="IPR003661">
    <property type="entry name" value="HisK_dim/P_dom"/>
</dbReference>
<dbReference type="OrthoDB" id="5508450at2"/>
<feature type="domain" description="Histidine kinase" evidence="10">
    <location>
        <begin position="342"/>
        <end position="553"/>
    </location>
</feature>
<keyword evidence="5" id="KW-0547">Nucleotide-binding</keyword>
<evidence type="ECO:0000256" key="2">
    <source>
        <dbReference type="ARBA" id="ARBA00012438"/>
    </source>
</evidence>
<organism evidence="11 12">
    <name type="scientific">Corallococcus terminator</name>
    <dbReference type="NCBI Taxonomy" id="2316733"/>
    <lineage>
        <taxon>Bacteria</taxon>
        <taxon>Pseudomonadati</taxon>
        <taxon>Myxococcota</taxon>
        <taxon>Myxococcia</taxon>
        <taxon>Myxococcales</taxon>
        <taxon>Cystobacterineae</taxon>
        <taxon>Myxococcaceae</taxon>
        <taxon>Corallococcus</taxon>
    </lineage>
</organism>
<proteinExistence type="predicted"/>
<dbReference type="InterPro" id="IPR005467">
    <property type="entry name" value="His_kinase_dom"/>
</dbReference>
<evidence type="ECO:0000256" key="6">
    <source>
        <dbReference type="ARBA" id="ARBA00022777"/>
    </source>
</evidence>
<keyword evidence="8" id="KW-0902">Two-component regulatory system</keyword>
<dbReference type="PRINTS" id="PR00344">
    <property type="entry name" value="BCTRLSENSOR"/>
</dbReference>
<dbReference type="GO" id="GO:0005524">
    <property type="term" value="F:ATP binding"/>
    <property type="evidence" value="ECO:0007669"/>
    <property type="project" value="UniProtKB-KW"/>
</dbReference>
<dbReference type="Gene3D" id="1.10.287.130">
    <property type="match status" value="1"/>
</dbReference>
<dbReference type="InterPro" id="IPR004358">
    <property type="entry name" value="Sig_transdc_His_kin-like_C"/>
</dbReference>
<dbReference type="InterPro" id="IPR036890">
    <property type="entry name" value="HATPase_C_sf"/>
</dbReference>
<keyword evidence="9" id="KW-0812">Transmembrane</keyword>
<evidence type="ECO:0000256" key="1">
    <source>
        <dbReference type="ARBA" id="ARBA00000085"/>
    </source>
</evidence>
<dbReference type="Gene3D" id="3.30.565.10">
    <property type="entry name" value="Histidine kinase-like ATPase, C-terminal domain"/>
    <property type="match status" value="1"/>
</dbReference>
<evidence type="ECO:0000259" key="10">
    <source>
        <dbReference type="PROSITE" id="PS50109"/>
    </source>
</evidence>
<gene>
    <name evidence="11" type="ORF">D7V88_08715</name>
</gene>
<dbReference type="PROSITE" id="PS50109">
    <property type="entry name" value="HIS_KIN"/>
    <property type="match status" value="1"/>
</dbReference>
<keyword evidence="12" id="KW-1185">Reference proteome</keyword>
<dbReference type="SMART" id="SM00387">
    <property type="entry name" value="HATPase_c"/>
    <property type="match status" value="1"/>
</dbReference>
<dbReference type="GO" id="GO:0000155">
    <property type="term" value="F:phosphorelay sensor kinase activity"/>
    <property type="evidence" value="ECO:0007669"/>
    <property type="project" value="InterPro"/>
</dbReference>
<sequence length="556" mass="59359">MSSPPAHPSLTSLVPPPGDLLRTQRKAGRSAVVGLMLLWGAAFVIPFVAYQEDVQAAEGELLAHLSDRAGLQAQALGAHLGLLRSELQRLAEHPSLRPEDGVAGLEVALLENAFRHTSLFSAGVALVSSNGTRMWSDPVDMPLGRTPLASRLWFRRMVEERVASVGLLDEEGGGLVAVAVPIVRDERVVGLLVGELATANELLPTTPRGTNESMIALLGERGRLLLPATPPPLLRQPELASRLRPLVDAPGAVTLGGTRLLGAAALVPGAGMLLAVLEDEARDREMLKRRYLGQLGFHTALFGGVLLLFTVLLRRSYRSLVAAEEQLRRQETMAALGTASSLIAHEVKNALNSMQAALSMIRAKGGETTLPVQALRSQADRLGHLARSLLSFASPQSTQRRSCEMHLLVQDALQAVRLLPEAADVAIETTLQEGLFVKGDPTLLVSAVDNLMRNAVEAGAVAHDIGQQPTPRVEVRLLREGGEVVLVVEDNAGGVPPAFEPRLWEPFAVGRSKGIGLGLPMVRTAIRAHDGGSVSYTRVPGGSRFTVRLPLEKMAS</sequence>
<feature type="transmembrane region" description="Helical" evidence="9">
    <location>
        <begin position="31"/>
        <end position="50"/>
    </location>
</feature>
<keyword evidence="9" id="KW-1133">Transmembrane helix</keyword>